<evidence type="ECO:0000313" key="2">
    <source>
        <dbReference type="EMBL" id="OGG06098.1"/>
    </source>
</evidence>
<keyword evidence="1" id="KW-0812">Transmembrane</keyword>
<feature type="transmembrane region" description="Helical" evidence="1">
    <location>
        <begin position="385"/>
        <end position="401"/>
    </location>
</feature>
<feature type="transmembrane region" description="Helical" evidence="1">
    <location>
        <begin position="51"/>
        <end position="72"/>
    </location>
</feature>
<feature type="transmembrane region" description="Helical" evidence="1">
    <location>
        <begin position="84"/>
        <end position="104"/>
    </location>
</feature>
<feature type="transmembrane region" description="Helical" evidence="1">
    <location>
        <begin position="267"/>
        <end position="287"/>
    </location>
</feature>
<dbReference type="AlphaFoldDB" id="A0A1F5Z0W8"/>
<accession>A0A1F5Z0W8</accession>
<protein>
    <recommendedName>
        <fullName evidence="4">Glycosyltransferase RgtA/B/C/D-like domain-containing protein</fullName>
    </recommendedName>
</protein>
<organism evidence="2 3">
    <name type="scientific">Candidatus Gottesmanbacteria bacterium RIFCSPHIGHO2_01_FULL_40_15</name>
    <dbReference type="NCBI Taxonomy" id="1798376"/>
    <lineage>
        <taxon>Bacteria</taxon>
        <taxon>Candidatus Gottesmaniibacteriota</taxon>
    </lineage>
</organism>
<feature type="transmembrane region" description="Helical" evidence="1">
    <location>
        <begin position="330"/>
        <end position="348"/>
    </location>
</feature>
<evidence type="ECO:0000313" key="3">
    <source>
        <dbReference type="Proteomes" id="UP000177354"/>
    </source>
</evidence>
<proteinExistence type="predicted"/>
<evidence type="ECO:0008006" key="4">
    <source>
        <dbReference type="Google" id="ProtNLM"/>
    </source>
</evidence>
<keyword evidence="1" id="KW-1133">Transmembrane helix</keyword>
<feature type="transmembrane region" description="Helical" evidence="1">
    <location>
        <begin position="28"/>
        <end position="45"/>
    </location>
</feature>
<evidence type="ECO:0000256" key="1">
    <source>
        <dbReference type="SAM" id="Phobius"/>
    </source>
</evidence>
<dbReference type="Proteomes" id="UP000177354">
    <property type="component" value="Unassembled WGS sequence"/>
</dbReference>
<sequence>MVLFLLFVLTVINYGDNFKISRRNLQSGLGLIFIGVYLLFLFFNGGIYQKLLIPTMLIHILPLIFIPAVFSFQVIKLRLTSEKFRFFSLISLAFILRILMIIATPEPAIDVFYMLKEAPIRLLSGINPYEAVYSPVYAGVTADYFTYFPGAFLLQIPFVLIFTDPRVLLVFSDIAGGLLLYLVGRKTITAQIIALIYLFRPNSLFIIEQSWLTPLVFFFLASATYLMKYGKEKAERLTAVVLALLASIQPQFIVSLPFFLAGITKRINFLIIFSIILLSVILPFFLINPAAFINDAVLFFFRPSRQMFSVPVYLSLNLNTPYHFLTGRDIPIFITGAIFILITVLLLLKLYKKNYHKSGLKAGIVLANCILYLSFFLLLKFSFINYYYLTSGLVLLYLTILI</sequence>
<comment type="caution">
    <text evidence="2">The sequence shown here is derived from an EMBL/GenBank/DDBJ whole genome shotgun (WGS) entry which is preliminary data.</text>
</comment>
<feature type="transmembrane region" description="Helical" evidence="1">
    <location>
        <begin position="360"/>
        <end position="379"/>
    </location>
</feature>
<gene>
    <name evidence="2" type="ORF">A2777_01125</name>
</gene>
<feature type="transmembrane region" description="Helical" evidence="1">
    <location>
        <begin position="211"/>
        <end position="227"/>
    </location>
</feature>
<keyword evidence="1" id="KW-0472">Membrane</keyword>
<name>A0A1F5Z0W8_9BACT</name>
<feature type="transmembrane region" description="Helical" evidence="1">
    <location>
        <begin position="239"/>
        <end position="261"/>
    </location>
</feature>
<dbReference type="EMBL" id="MFJF01000019">
    <property type="protein sequence ID" value="OGG06098.1"/>
    <property type="molecule type" value="Genomic_DNA"/>
</dbReference>
<reference evidence="2 3" key="1">
    <citation type="journal article" date="2016" name="Nat. Commun.">
        <title>Thousands of microbial genomes shed light on interconnected biogeochemical processes in an aquifer system.</title>
        <authorList>
            <person name="Anantharaman K."/>
            <person name="Brown C.T."/>
            <person name="Hug L.A."/>
            <person name="Sharon I."/>
            <person name="Castelle C.J."/>
            <person name="Probst A.J."/>
            <person name="Thomas B.C."/>
            <person name="Singh A."/>
            <person name="Wilkins M.J."/>
            <person name="Karaoz U."/>
            <person name="Brodie E.L."/>
            <person name="Williams K.H."/>
            <person name="Hubbard S.S."/>
            <person name="Banfield J.F."/>
        </authorList>
    </citation>
    <scope>NUCLEOTIDE SEQUENCE [LARGE SCALE GENOMIC DNA]</scope>
</reference>